<dbReference type="Gene3D" id="3.40.630.30">
    <property type="match status" value="1"/>
</dbReference>
<dbReference type="SUPFAM" id="SSF55729">
    <property type="entry name" value="Acyl-CoA N-acyltransferases (Nat)"/>
    <property type="match status" value="1"/>
</dbReference>
<dbReference type="GO" id="GO:0004343">
    <property type="term" value="F:glucosamine 6-phosphate N-acetyltransferase activity"/>
    <property type="evidence" value="ECO:0007669"/>
    <property type="project" value="TreeGrafter"/>
</dbReference>
<dbReference type="PANTHER" id="PTHR13355:SF11">
    <property type="entry name" value="GLUCOSAMINE 6-PHOSPHATE N-ACETYLTRANSFERASE"/>
    <property type="match status" value="1"/>
</dbReference>
<dbReference type="RefSeq" id="WP_136952693.1">
    <property type="nucleotide sequence ID" value="NZ_CP039712.1"/>
</dbReference>
<dbReference type="InterPro" id="IPR016181">
    <property type="entry name" value="Acyl_CoA_acyltransferase"/>
</dbReference>
<dbReference type="PANTHER" id="PTHR13355">
    <property type="entry name" value="GLUCOSAMINE 6-PHOSPHATE N-ACETYLTRANSFERASE"/>
    <property type="match status" value="1"/>
</dbReference>
<keyword evidence="1" id="KW-0808">Transferase</keyword>
<dbReference type="PROSITE" id="PS51186">
    <property type="entry name" value="GNAT"/>
    <property type="match status" value="1"/>
</dbReference>
<dbReference type="AlphaFoldDB" id="A0A4D7CU55"/>
<name>A0A4D7CU55_9ENTE</name>
<sequence length="145" mass="16611">MNIIITQNTHSQTYQDALSIRRDVFVEEQHIPETIEIDHLETLCQHVVLYSDDHQPIATTRILPLDETTWKIQRVAVKKAWRGQTMGQQLLQSITDLAYEQGITCLTLNAQQPSIGFYQALGYQTYGEVFSEAGIPHQAMKRLLN</sequence>
<dbReference type="InterPro" id="IPR000182">
    <property type="entry name" value="GNAT_dom"/>
</dbReference>
<evidence type="ECO:0000313" key="1">
    <source>
        <dbReference type="EMBL" id="QCI85850.1"/>
    </source>
</evidence>
<dbReference type="InterPro" id="IPR039143">
    <property type="entry name" value="GNPNAT1-like"/>
</dbReference>
<dbReference type="OrthoDB" id="9796171at2"/>
<evidence type="ECO:0000313" key="2">
    <source>
        <dbReference type="Proteomes" id="UP000298615"/>
    </source>
</evidence>
<dbReference type="CDD" id="cd04301">
    <property type="entry name" value="NAT_SF"/>
    <property type="match status" value="1"/>
</dbReference>
<proteinExistence type="predicted"/>
<gene>
    <name evidence="1" type="ORF">FA707_02205</name>
</gene>
<accession>A0A4D7CU55</accession>
<dbReference type="Proteomes" id="UP000298615">
    <property type="component" value="Chromosome"/>
</dbReference>
<dbReference type="Pfam" id="PF13673">
    <property type="entry name" value="Acetyltransf_10"/>
    <property type="match status" value="1"/>
</dbReference>
<dbReference type="KEGG" id="vao:FA707_02205"/>
<protein>
    <submittedName>
        <fullName evidence="1">GNAT family N-acetyltransferase</fullName>
    </submittedName>
</protein>
<dbReference type="EMBL" id="CP039712">
    <property type="protein sequence ID" value="QCI85850.1"/>
    <property type="molecule type" value="Genomic_DNA"/>
</dbReference>
<keyword evidence="2" id="KW-1185">Reference proteome</keyword>
<organism evidence="1 2">
    <name type="scientific">Vagococcus zengguangii</name>
    <dbReference type="NCBI Taxonomy" id="2571750"/>
    <lineage>
        <taxon>Bacteria</taxon>
        <taxon>Bacillati</taxon>
        <taxon>Bacillota</taxon>
        <taxon>Bacilli</taxon>
        <taxon>Lactobacillales</taxon>
        <taxon>Enterococcaceae</taxon>
        <taxon>Vagococcus</taxon>
    </lineage>
</organism>
<reference evidence="1 2" key="1">
    <citation type="submission" date="2019-04" db="EMBL/GenBank/DDBJ databases">
        <title>Vagococcus sp. nov., isolated from faeces of yaks (Bos grunniens).</title>
        <authorList>
            <person name="Ge Y."/>
        </authorList>
    </citation>
    <scope>NUCLEOTIDE SEQUENCE [LARGE SCALE GENOMIC DNA]</scope>
    <source>
        <strain evidence="1 2">MN-17</strain>
    </source>
</reference>